<keyword evidence="3" id="KW-0285">Flavoprotein</keyword>
<dbReference type="PANTHER" id="PTHR11530:SF11">
    <property type="entry name" value="D-ASPARTATE OXIDASE"/>
    <property type="match status" value="1"/>
</dbReference>
<evidence type="ECO:0000256" key="3">
    <source>
        <dbReference type="ARBA" id="ARBA00022630"/>
    </source>
</evidence>
<dbReference type="GO" id="GO:0071949">
    <property type="term" value="F:FAD binding"/>
    <property type="evidence" value="ECO:0007669"/>
    <property type="project" value="InterPro"/>
</dbReference>
<feature type="binding site" evidence="6">
    <location>
        <begin position="41"/>
        <end position="42"/>
    </location>
    <ligand>
        <name>FAD</name>
        <dbReference type="ChEBI" id="CHEBI:57692"/>
    </ligand>
</feature>
<dbReference type="Gene3D" id="3.40.50.720">
    <property type="entry name" value="NAD(P)-binding Rossmann-like Domain"/>
    <property type="match status" value="1"/>
</dbReference>
<organism evidence="9">
    <name type="scientific">Arcella intermedia</name>
    <dbReference type="NCBI Taxonomy" id="1963864"/>
    <lineage>
        <taxon>Eukaryota</taxon>
        <taxon>Amoebozoa</taxon>
        <taxon>Tubulinea</taxon>
        <taxon>Elardia</taxon>
        <taxon>Arcellinida</taxon>
        <taxon>Sphaerothecina</taxon>
        <taxon>Arcellidae</taxon>
        <taxon>Arcella</taxon>
    </lineage>
</organism>
<evidence type="ECO:0000313" key="9">
    <source>
        <dbReference type="EMBL" id="NDV33699.1"/>
    </source>
</evidence>
<dbReference type="SUPFAM" id="SSF51971">
    <property type="entry name" value="Nucleotide-binding domain"/>
    <property type="match status" value="1"/>
</dbReference>
<dbReference type="SUPFAM" id="SSF54373">
    <property type="entry name" value="FAD-linked reductases, C-terminal domain"/>
    <property type="match status" value="1"/>
</dbReference>
<feature type="binding site" evidence="6">
    <location>
        <position position="217"/>
    </location>
    <ligand>
        <name>D-dopa</name>
        <dbReference type="ChEBI" id="CHEBI:149689"/>
    </ligand>
</feature>
<dbReference type="GO" id="GO:0003884">
    <property type="term" value="F:D-amino-acid oxidase activity"/>
    <property type="evidence" value="ECO:0007669"/>
    <property type="project" value="InterPro"/>
</dbReference>
<evidence type="ECO:0000256" key="5">
    <source>
        <dbReference type="ARBA" id="ARBA00023002"/>
    </source>
</evidence>
<comment type="cofactor">
    <cofactor evidence="1 6">
        <name>FAD</name>
        <dbReference type="ChEBI" id="CHEBI:57692"/>
    </cofactor>
</comment>
<dbReference type="InterPro" id="IPR006076">
    <property type="entry name" value="FAD-dep_OxRdtase"/>
</dbReference>
<evidence type="ECO:0000256" key="6">
    <source>
        <dbReference type="PIRSR" id="PIRSR000189-1"/>
    </source>
</evidence>
<dbReference type="GO" id="GO:0019478">
    <property type="term" value="P:D-amino acid catabolic process"/>
    <property type="evidence" value="ECO:0007669"/>
    <property type="project" value="TreeGrafter"/>
</dbReference>
<keyword evidence="7" id="KW-0732">Signal</keyword>
<feature type="domain" description="FAD dependent oxidoreductase" evidence="8">
    <location>
        <begin position="4"/>
        <end position="317"/>
    </location>
</feature>
<dbReference type="Gene3D" id="3.30.9.10">
    <property type="entry name" value="D-Amino Acid Oxidase, subunit A, domain 2"/>
    <property type="match status" value="1"/>
</dbReference>
<proteinExistence type="inferred from homology"/>
<evidence type="ECO:0000256" key="2">
    <source>
        <dbReference type="ARBA" id="ARBA00006730"/>
    </source>
</evidence>
<dbReference type="GO" id="GO:0005737">
    <property type="term" value="C:cytoplasm"/>
    <property type="evidence" value="ECO:0007669"/>
    <property type="project" value="TreeGrafter"/>
</dbReference>
<evidence type="ECO:0000259" key="8">
    <source>
        <dbReference type="Pfam" id="PF01266"/>
    </source>
</evidence>
<evidence type="ECO:0000256" key="7">
    <source>
        <dbReference type="SAM" id="SignalP"/>
    </source>
</evidence>
<reference evidence="9" key="1">
    <citation type="journal article" date="2020" name="J. Eukaryot. Microbiol.">
        <title>De novo Sequencing, Assembly and Annotation of the Transcriptome for the Free-Living Testate Amoeba Arcella intermedia.</title>
        <authorList>
            <person name="Ribeiro G.M."/>
            <person name="Porfirio-Sousa A.L."/>
            <person name="Maurer-Alcala X.X."/>
            <person name="Katz L.A."/>
            <person name="Lahr D.J.G."/>
        </authorList>
    </citation>
    <scope>NUCLEOTIDE SEQUENCE</scope>
</reference>
<dbReference type="PROSITE" id="PS51257">
    <property type="entry name" value="PROKAR_LIPOPROTEIN"/>
    <property type="match status" value="1"/>
</dbReference>
<dbReference type="PANTHER" id="PTHR11530">
    <property type="entry name" value="D-AMINO ACID OXIDASE"/>
    <property type="match status" value="1"/>
</dbReference>
<dbReference type="PIRSF" id="PIRSF000189">
    <property type="entry name" value="D-aa_oxidase"/>
    <property type="match status" value="1"/>
</dbReference>
<feature type="binding site" evidence="6">
    <location>
        <position position="152"/>
    </location>
    <ligand>
        <name>FAD</name>
        <dbReference type="ChEBI" id="CHEBI:57692"/>
    </ligand>
</feature>
<evidence type="ECO:0000256" key="1">
    <source>
        <dbReference type="ARBA" id="ARBA00001974"/>
    </source>
</evidence>
<feature type="chain" id="PRO_5025689691" description="FAD dependent oxidoreductase domain-containing protein" evidence="7">
    <location>
        <begin position="19"/>
        <end position="329"/>
    </location>
</feature>
<keyword evidence="5" id="KW-0560">Oxidoreductase</keyword>
<dbReference type="EMBL" id="GIBP01004730">
    <property type="protein sequence ID" value="NDV33699.1"/>
    <property type="molecule type" value="Transcribed_RNA"/>
</dbReference>
<name>A0A6B2L9K3_9EUKA</name>
<feature type="binding site" evidence="6">
    <location>
        <position position="276"/>
    </location>
    <ligand>
        <name>D-dopa</name>
        <dbReference type="ChEBI" id="CHEBI:149689"/>
    </ligand>
</feature>
<dbReference type="Pfam" id="PF01266">
    <property type="entry name" value="DAO"/>
    <property type="match status" value="1"/>
</dbReference>
<protein>
    <recommendedName>
        <fullName evidence="8">FAD dependent oxidoreductase domain-containing protein</fullName>
    </recommendedName>
</protein>
<accession>A0A6B2L9K3</accession>
<feature type="binding site" evidence="6">
    <location>
        <position position="303"/>
    </location>
    <ligand>
        <name>D-dopa</name>
        <dbReference type="ChEBI" id="CHEBI:149689"/>
    </ligand>
</feature>
<dbReference type="InterPro" id="IPR023209">
    <property type="entry name" value="DAO"/>
</dbReference>
<feature type="signal peptide" evidence="7">
    <location>
        <begin position="1"/>
        <end position="18"/>
    </location>
</feature>
<dbReference type="AlphaFoldDB" id="A0A6B2L9K3"/>
<sequence>MKRRIVVLGAGVIGLSCAWKLAQDERNSICIVADLFTPNTTSDGAGGFWEPYEAEPRELIKKWSWVTKLELHRLAKEGWPVHTCKVEKPLAPGEDFNPYWKNMVDNLTHTDRTRNGHKVVSWEAPIVTSPVYLARLMDLLKQKGAKFIRYKVSTINSLLEIFPFGIDLIVNCMGHSAGSVLNDKEAFPIRGVLVHFKPQPHLGFFALEHIEAKQSTYVLSKEDVCILGGTNDRVEEPSVRPGDIQDIIKRCVHWLPELLKNGDVESQMSGFWVGIRPGRTAIRLELDESSFKVPVVHCYGHGGSGWTVHWGCAEDVQQLVSNFYNKSKM</sequence>
<evidence type="ECO:0000256" key="4">
    <source>
        <dbReference type="ARBA" id="ARBA00022827"/>
    </source>
</evidence>
<keyword evidence="4 6" id="KW-0274">FAD</keyword>
<comment type="similarity">
    <text evidence="2">Belongs to the DAMOX/DASOX family.</text>
</comment>
<feature type="binding site" evidence="6">
    <location>
        <begin position="302"/>
        <end position="307"/>
    </location>
    <ligand>
        <name>FAD</name>
        <dbReference type="ChEBI" id="CHEBI:57692"/>
    </ligand>
</feature>